<feature type="domain" description="C2" evidence="16">
    <location>
        <begin position="343"/>
        <end position="479"/>
    </location>
</feature>
<feature type="domain" description="C2" evidence="16">
    <location>
        <begin position="204"/>
        <end position="321"/>
    </location>
</feature>
<comment type="caution">
    <text evidence="17">The sequence shown here is derived from an EMBL/GenBank/DDBJ whole genome shotgun (WGS) entry which is preliminary data.</text>
</comment>
<feature type="domain" description="C2" evidence="16">
    <location>
        <begin position="1"/>
        <end position="118"/>
    </location>
</feature>
<evidence type="ECO:0000256" key="11">
    <source>
        <dbReference type="ARBA" id="ARBA00022989"/>
    </source>
</evidence>
<dbReference type="GO" id="GO:0005509">
    <property type="term" value="F:calcium ion binding"/>
    <property type="evidence" value="ECO:0007669"/>
    <property type="project" value="TreeGrafter"/>
</dbReference>
<keyword evidence="9" id="KW-0256">Endoplasmic reticulum</keyword>
<protein>
    <recommendedName>
        <fullName evidence="15">Multiple C2 and transmembrane domain-containing protein 1</fullName>
    </recommendedName>
</protein>
<keyword evidence="11" id="KW-1133">Transmembrane helix</keyword>
<dbReference type="SUPFAM" id="SSF49562">
    <property type="entry name" value="C2 domain (Calcium/lipid-binding domain, CaLB)"/>
    <property type="match status" value="3"/>
</dbReference>
<keyword evidence="5" id="KW-0812">Transmembrane</keyword>
<dbReference type="FunFam" id="2.60.40.150:FF:000019">
    <property type="entry name" value="Multiple C2 and transmembrane domain-containing protein 2 isoform 1"/>
    <property type="match status" value="1"/>
</dbReference>
<comment type="subcellular location">
    <subcellularLocation>
        <location evidence="3">Cytoplasmic vesicle</location>
        <location evidence="3">Secretory vesicle</location>
        <location evidence="3">Synaptic vesicle membrane</location>
        <topology evidence="3">Multi-pass membrane protein</topology>
    </subcellularLocation>
    <subcellularLocation>
        <location evidence="2">Endoplasmic reticulum membrane</location>
    </subcellularLocation>
    <subcellularLocation>
        <location evidence="1">Recycling endosome</location>
    </subcellularLocation>
</comment>
<evidence type="ECO:0000256" key="12">
    <source>
        <dbReference type="ARBA" id="ARBA00023018"/>
    </source>
</evidence>
<evidence type="ECO:0000256" key="8">
    <source>
        <dbReference type="ARBA" id="ARBA00022753"/>
    </source>
</evidence>
<dbReference type="FunFam" id="2.60.40.150:FF:000068">
    <property type="entry name" value="multiple C2 and transmembrane domain-containing protein 1 isoform X2"/>
    <property type="match status" value="1"/>
</dbReference>
<evidence type="ECO:0000256" key="3">
    <source>
        <dbReference type="ARBA" id="ARBA00004644"/>
    </source>
</evidence>
<keyword evidence="12" id="KW-0770">Synapse</keyword>
<dbReference type="Proteomes" id="UP000550086">
    <property type="component" value="Unassembled WGS sequence"/>
</dbReference>
<dbReference type="GO" id="GO:0046928">
    <property type="term" value="P:regulation of neurotransmitter secretion"/>
    <property type="evidence" value="ECO:0007669"/>
    <property type="project" value="TreeGrafter"/>
</dbReference>
<dbReference type="InterPro" id="IPR000008">
    <property type="entry name" value="C2_dom"/>
</dbReference>
<dbReference type="OrthoDB" id="5973539at2759"/>
<dbReference type="PANTHER" id="PTHR45911:SF3">
    <property type="entry name" value="DYSFERLIN-RELATED"/>
    <property type="match status" value="1"/>
</dbReference>
<gene>
    <name evidence="17" type="primary">Mctp1</name>
    <name evidence="17" type="ORF">JACJAC_R07718</name>
</gene>
<evidence type="ECO:0000256" key="4">
    <source>
        <dbReference type="ARBA" id="ARBA00007923"/>
    </source>
</evidence>
<keyword evidence="7" id="KW-0677">Repeat</keyword>
<comment type="similarity">
    <text evidence="4">Belongs to the MCTP family.</text>
</comment>
<dbReference type="AlphaFoldDB" id="A0A7L2YWU8"/>
<dbReference type="EMBL" id="VZTM01021284">
    <property type="protein sequence ID" value="NXS97297.1"/>
    <property type="molecule type" value="Genomic_DNA"/>
</dbReference>
<evidence type="ECO:0000256" key="6">
    <source>
        <dbReference type="ARBA" id="ARBA00022723"/>
    </source>
</evidence>
<evidence type="ECO:0000313" key="17">
    <source>
        <dbReference type="EMBL" id="NXS97297.1"/>
    </source>
</evidence>
<dbReference type="GO" id="GO:0005789">
    <property type="term" value="C:endoplasmic reticulum membrane"/>
    <property type="evidence" value="ECO:0007669"/>
    <property type="project" value="UniProtKB-SubCell"/>
</dbReference>
<feature type="non-terminal residue" evidence="17">
    <location>
        <position position="568"/>
    </location>
</feature>
<evidence type="ECO:0000259" key="16">
    <source>
        <dbReference type="PROSITE" id="PS50004"/>
    </source>
</evidence>
<dbReference type="GO" id="GO:0055037">
    <property type="term" value="C:recycling endosome"/>
    <property type="evidence" value="ECO:0007669"/>
    <property type="project" value="UniProtKB-SubCell"/>
</dbReference>
<keyword evidence="18" id="KW-1185">Reference proteome</keyword>
<evidence type="ECO:0000256" key="10">
    <source>
        <dbReference type="ARBA" id="ARBA00022837"/>
    </source>
</evidence>
<keyword evidence="6" id="KW-0479">Metal-binding</keyword>
<keyword evidence="8" id="KW-0967">Endosome</keyword>
<proteinExistence type="inferred from homology"/>
<evidence type="ECO:0000256" key="13">
    <source>
        <dbReference type="ARBA" id="ARBA00023136"/>
    </source>
</evidence>
<evidence type="ECO:0000256" key="14">
    <source>
        <dbReference type="ARBA" id="ARBA00023329"/>
    </source>
</evidence>
<evidence type="ECO:0000256" key="5">
    <source>
        <dbReference type="ARBA" id="ARBA00022692"/>
    </source>
</evidence>
<evidence type="ECO:0000313" key="18">
    <source>
        <dbReference type="Proteomes" id="UP000550086"/>
    </source>
</evidence>
<dbReference type="Pfam" id="PF00168">
    <property type="entry name" value="C2"/>
    <property type="match status" value="3"/>
</dbReference>
<keyword evidence="10" id="KW-0106">Calcium</keyword>
<evidence type="ECO:0000256" key="7">
    <source>
        <dbReference type="ARBA" id="ARBA00022737"/>
    </source>
</evidence>
<reference evidence="17 18" key="1">
    <citation type="submission" date="2019-09" db="EMBL/GenBank/DDBJ databases">
        <title>Bird 10,000 Genomes (B10K) Project - Family phase.</title>
        <authorList>
            <person name="Zhang G."/>
        </authorList>
    </citation>
    <scope>NUCLEOTIDE SEQUENCE [LARGE SCALE GENOMIC DNA]</scope>
    <source>
        <strain evidence="17">B10K-DU-002-59</strain>
        <tissue evidence="17">Muscle</tissue>
    </source>
</reference>
<feature type="non-terminal residue" evidence="17">
    <location>
        <position position="1"/>
    </location>
</feature>
<dbReference type="SMART" id="SM00239">
    <property type="entry name" value="C2"/>
    <property type="match status" value="3"/>
</dbReference>
<name>A0A7L2YWU8_JACJC</name>
<dbReference type="PANTHER" id="PTHR45911">
    <property type="entry name" value="C2 DOMAIN-CONTAINING PROTEIN"/>
    <property type="match status" value="1"/>
</dbReference>
<dbReference type="PRINTS" id="PR00360">
    <property type="entry name" value="C2DOMAIN"/>
</dbReference>
<evidence type="ECO:0000256" key="9">
    <source>
        <dbReference type="ARBA" id="ARBA00022824"/>
    </source>
</evidence>
<dbReference type="PROSITE" id="PS50004">
    <property type="entry name" value="C2"/>
    <property type="match status" value="3"/>
</dbReference>
<keyword evidence="13" id="KW-0472">Membrane</keyword>
<dbReference type="InterPro" id="IPR035892">
    <property type="entry name" value="C2_domain_sf"/>
</dbReference>
<dbReference type="FunFam" id="2.60.40.150:FF:000050">
    <property type="entry name" value="Multiple C2 and transmembrane domain containing 1"/>
    <property type="match status" value="1"/>
</dbReference>
<evidence type="ECO:0000256" key="15">
    <source>
        <dbReference type="ARBA" id="ARBA00074931"/>
    </source>
</evidence>
<evidence type="ECO:0000256" key="1">
    <source>
        <dbReference type="ARBA" id="ARBA00004172"/>
    </source>
</evidence>
<dbReference type="GO" id="GO:0030672">
    <property type="term" value="C:synaptic vesicle membrane"/>
    <property type="evidence" value="ECO:0007669"/>
    <property type="project" value="UniProtKB-SubCell"/>
</dbReference>
<dbReference type="CDD" id="cd04042">
    <property type="entry name" value="C2A_MCTP_PRT"/>
    <property type="match status" value="1"/>
</dbReference>
<sequence length="568" mass="65291">TNLVETSDADFPSEDPRMFQLDVTLRRGQNLAARDRGGTSDPYVKFKLGGKEVFRSKTIHKNLNPVWEEKVCIVIDNTREPLYIKVFDYDFGLQDDFIGSAFLDLASLELNRQTDVTLSLKDSHYPDHDLGSILLSVLLAPREEQREATMLMRKSWKRSSKNDNILPNVPSRARNLWRRVCSPSNCVVMTLFCVSSNQTHEAFQTQSLRLSDLHRKSQLWRGIVSITLIEGRELKAMDANGLSDPYVKFRLGHQKYKSKIMPKTLNPQWREQFDFHLYEERGGIIDITVWDKDAGKKDDFIGRCQVDLSNLSKEHTHKLEMPLEEGEGCLVLLVTLTASAAVTISDLSITSLEDQKEREEILKRYVWSPSLLPFVHKIVFREESAVIRGVTYTAEDCLRKSDPFCVVELNNDRLLMTHTVYKNLNPEWNKVFTFNVKDIHSVLEVSVYDEDRDRSADFLGKVAIPLLSIQNGEQKAYVLKNKQLTGPTKGVIYLEIDVIFNAVKASIRTLMPKEQKYIEEENRLSKQLLVRNFIRTKHCIMVLINAAYYISSCFDWDSPPRSLAAFLV</sequence>
<organism evidence="17 18">
    <name type="scientific">Jacana jacana</name>
    <name type="common">Wattled jacana</name>
    <name type="synonym">Parra jacana</name>
    <dbReference type="NCBI Taxonomy" id="54508"/>
    <lineage>
        <taxon>Eukaryota</taxon>
        <taxon>Metazoa</taxon>
        <taxon>Chordata</taxon>
        <taxon>Craniata</taxon>
        <taxon>Vertebrata</taxon>
        <taxon>Euteleostomi</taxon>
        <taxon>Archelosauria</taxon>
        <taxon>Archosauria</taxon>
        <taxon>Dinosauria</taxon>
        <taxon>Saurischia</taxon>
        <taxon>Theropoda</taxon>
        <taxon>Coelurosauria</taxon>
        <taxon>Aves</taxon>
        <taxon>Neognathae</taxon>
        <taxon>Neoaves</taxon>
        <taxon>Charadriiformes</taxon>
        <taxon>Jacanidae</taxon>
        <taxon>Jacana</taxon>
    </lineage>
</organism>
<accession>A0A7L2YWU8</accession>
<dbReference type="CDD" id="cd08377">
    <property type="entry name" value="C2C_MCTP_PRT"/>
    <property type="match status" value="1"/>
</dbReference>
<keyword evidence="14" id="KW-0968">Cytoplasmic vesicle</keyword>
<evidence type="ECO:0000256" key="2">
    <source>
        <dbReference type="ARBA" id="ARBA00004586"/>
    </source>
</evidence>
<dbReference type="CDD" id="cd08376">
    <property type="entry name" value="C2B_MCTP_PRT"/>
    <property type="match status" value="1"/>
</dbReference>
<dbReference type="Gene3D" id="2.60.40.150">
    <property type="entry name" value="C2 domain"/>
    <property type="match status" value="3"/>
</dbReference>